<accession>A0A5D4H5Y8</accession>
<dbReference type="Pfam" id="PF06568">
    <property type="entry name" value="YjiS-like"/>
    <property type="match status" value="1"/>
</dbReference>
<dbReference type="EMBL" id="VSZS01000051">
    <property type="protein sequence ID" value="TYR35692.1"/>
    <property type="molecule type" value="Genomic_DNA"/>
</dbReference>
<organism evidence="2 3">
    <name type="scientific">Neoaquamicrobium microcysteis</name>
    <dbReference type="NCBI Taxonomy" id="2682781"/>
    <lineage>
        <taxon>Bacteria</taxon>
        <taxon>Pseudomonadati</taxon>
        <taxon>Pseudomonadota</taxon>
        <taxon>Alphaproteobacteria</taxon>
        <taxon>Hyphomicrobiales</taxon>
        <taxon>Phyllobacteriaceae</taxon>
        <taxon>Neoaquamicrobium</taxon>
    </lineage>
</organism>
<keyword evidence="3" id="KW-1185">Reference proteome</keyword>
<evidence type="ECO:0000313" key="2">
    <source>
        <dbReference type="EMBL" id="TYR35692.1"/>
    </source>
</evidence>
<dbReference type="OrthoDB" id="8420502at2"/>
<reference evidence="2 3" key="2">
    <citation type="submission" date="2019-09" db="EMBL/GenBank/DDBJ databases">
        <title>Mesorhizobium sp. MaA-C15 isolated from Microcystis aeruginosa.</title>
        <authorList>
            <person name="Jeong S.E."/>
            <person name="Jin H.M."/>
            <person name="Jeon C.O."/>
        </authorList>
    </citation>
    <scope>NUCLEOTIDE SEQUENCE [LARGE SCALE GENOMIC DNA]</scope>
    <source>
        <strain evidence="2 3">MaA-C15</strain>
    </source>
</reference>
<protein>
    <submittedName>
        <fullName evidence="2">DUF1127 domain-containing protein</fullName>
    </submittedName>
</protein>
<gene>
    <name evidence="2" type="ORF">FY036_01945</name>
</gene>
<evidence type="ECO:0000259" key="1">
    <source>
        <dbReference type="Pfam" id="PF06568"/>
    </source>
</evidence>
<feature type="domain" description="YjiS-like" evidence="1">
    <location>
        <begin position="8"/>
        <end position="36"/>
    </location>
</feature>
<dbReference type="AlphaFoldDB" id="A0A5D4H5Y8"/>
<name>A0A5D4H5Y8_9HYPH</name>
<evidence type="ECO:0000313" key="3">
    <source>
        <dbReference type="Proteomes" id="UP000323258"/>
    </source>
</evidence>
<dbReference type="Proteomes" id="UP000323258">
    <property type="component" value="Unassembled WGS sequence"/>
</dbReference>
<proteinExistence type="predicted"/>
<dbReference type="InterPro" id="IPR009506">
    <property type="entry name" value="YjiS-like"/>
</dbReference>
<sequence length="47" mass="5629">MIVRGFGRWQRRKAMDQLQALDDRELWDIGLSRNDIPRAVEGLFRDK</sequence>
<reference evidence="2 3" key="1">
    <citation type="submission" date="2019-08" db="EMBL/GenBank/DDBJ databases">
        <authorList>
            <person name="Seo Y.L."/>
        </authorList>
    </citation>
    <scope>NUCLEOTIDE SEQUENCE [LARGE SCALE GENOMIC DNA]</scope>
    <source>
        <strain evidence="2 3">MaA-C15</strain>
    </source>
</reference>
<comment type="caution">
    <text evidence="2">The sequence shown here is derived from an EMBL/GenBank/DDBJ whole genome shotgun (WGS) entry which is preliminary data.</text>
</comment>